<protein>
    <recommendedName>
        <fullName evidence="4">Altered inheritance of mitochondria protein 3</fullName>
    </recommendedName>
</protein>
<evidence type="ECO:0000256" key="1">
    <source>
        <dbReference type="ARBA" id="ARBA00004256"/>
    </source>
</evidence>
<evidence type="ECO:0000313" key="7">
    <source>
        <dbReference type="EMBL" id="EIW12035.1"/>
    </source>
</evidence>
<feature type="compositionally biased region" description="Polar residues" evidence="6">
    <location>
        <begin position="354"/>
        <end position="367"/>
    </location>
</feature>
<evidence type="ECO:0000256" key="5">
    <source>
        <dbReference type="ARBA" id="ARBA00023136"/>
    </source>
</evidence>
<dbReference type="HOGENOM" id="CLU_324433_0_0_1"/>
<feature type="compositionally biased region" description="Polar residues" evidence="6">
    <location>
        <begin position="633"/>
        <end position="644"/>
    </location>
</feature>
<reference evidence="7" key="1">
    <citation type="submission" date="2012-03" db="EMBL/GenBank/DDBJ databases">
        <title>De novo sequencing, assembly and analysis of the genome of the laboratory strain Saccharomyces cerevisiae CEN.PK113-7D, a model for modern industrial biotechnology.</title>
        <authorList>
            <person name="Nijkamp J.F."/>
            <person name="van den Broek M.A."/>
            <person name="Datema E."/>
            <person name="de Kok S."/>
            <person name="Bosman L."/>
            <person name="Luttink M.A."/>
            <person name="Daran-Lapujade P."/>
            <person name="Vongsangnak W."/>
            <person name="Nielsen J."/>
            <person name="Heijne W.H.M."/>
            <person name="Klaassen P."/>
            <person name="Platt D."/>
            <person name="Paddon C.J."/>
            <person name="Koetter P."/>
            <person name="van Ham R.C."/>
            <person name="Reinders M.J.T."/>
            <person name="Pronk J.T."/>
            <person name="de Ridder D."/>
            <person name="Daran J.-M."/>
        </authorList>
    </citation>
    <scope>NUCLEOTIDE SEQUENCE</scope>
    <source>
        <strain evidence="7">CEN.PK113-7D</strain>
    </source>
</reference>
<feature type="compositionally biased region" description="Basic and acidic residues" evidence="6">
    <location>
        <begin position="749"/>
        <end position="759"/>
    </location>
</feature>
<comment type="similarity">
    <text evidence="2">Belongs to the AIM3 family.</text>
</comment>
<feature type="compositionally biased region" description="Pro residues" evidence="6">
    <location>
        <begin position="379"/>
        <end position="395"/>
    </location>
</feature>
<dbReference type="InterPro" id="IPR031370">
    <property type="entry name" value="Aim3"/>
</dbReference>
<keyword evidence="5" id="KW-0472">Membrane</keyword>
<accession>N1PAS9</accession>
<feature type="compositionally biased region" description="Polar residues" evidence="6">
    <location>
        <begin position="763"/>
        <end position="774"/>
    </location>
</feature>
<feature type="compositionally biased region" description="Basic residues" evidence="6">
    <location>
        <begin position="36"/>
        <end position="54"/>
    </location>
</feature>
<dbReference type="SMR" id="N1PAS9"/>
<dbReference type="Proteomes" id="UP000013192">
    <property type="component" value="Chromosome II"/>
</dbReference>
<feature type="compositionally biased region" description="Acidic residues" evidence="6">
    <location>
        <begin position="59"/>
        <end position="69"/>
    </location>
</feature>
<feature type="compositionally biased region" description="Pro residues" evidence="6">
    <location>
        <begin position="862"/>
        <end position="879"/>
    </location>
</feature>
<dbReference type="OrthoDB" id="3973404at2759"/>
<name>N1PAS9_YEASC</name>
<dbReference type="GO" id="GO:0045121">
    <property type="term" value="C:membrane raft"/>
    <property type="evidence" value="ECO:0007669"/>
    <property type="project" value="UniProtKB-SubCell"/>
</dbReference>
<feature type="compositionally biased region" description="Basic and acidic residues" evidence="6">
    <location>
        <begin position="70"/>
        <end position="84"/>
    </location>
</feature>
<feature type="region of interest" description="Disordered" evidence="6">
    <location>
        <begin position="824"/>
        <end position="904"/>
    </location>
</feature>
<dbReference type="AlphaFoldDB" id="N1PAS9"/>
<comment type="subcellular location">
    <subcellularLocation>
        <location evidence="1">Membrane raft</location>
        <topology evidence="1">Peripheral membrane protein</topology>
    </subcellularLocation>
</comment>
<feature type="compositionally biased region" description="Polar residues" evidence="6">
    <location>
        <begin position="177"/>
        <end position="255"/>
    </location>
</feature>
<evidence type="ECO:0000256" key="4">
    <source>
        <dbReference type="ARBA" id="ARBA00014284"/>
    </source>
</evidence>
<organism evidence="7">
    <name type="scientific">Saccharomyces cerevisiae (strain CEN.PK113-7D)</name>
    <name type="common">Baker's yeast</name>
    <dbReference type="NCBI Taxonomy" id="889517"/>
    <lineage>
        <taxon>Eukaryota</taxon>
        <taxon>Fungi</taxon>
        <taxon>Dikarya</taxon>
        <taxon>Ascomycota</taxon>
        <taxon>Saccharomycotina</taxon>
        <taxon>Saccharomycetes</taxon>
        <taxon>Saccharomycetales</taxon>
        <taxon>Saccharomycetaceae</taxon>
        <taxon>Saccharomyces</taxon>
    </lineage>
</organism>
<feature type="region of interest" description="Disordered" evidence="6">
    <location>
        <begin position="1"/>
        <end position="334"/>
    </location>
</feature>
<dbReference type="Pfam" id="PF17096">
    <property type="entry name" value="AIM3"/>
    <property type="match status" value="1"/>
</dbReference>
<feature type="region of interest" description="Disordered" evidence="6">
    <location>
        <begin position="354"/>
        <end position="810"/>
    </location>
</feature>
<dbReference type="GO" id="GO:0030479">
    <property type="term" value="C:actin cortical patch"/>
    <property type="evidence" value="ECO:0007669"/>
    <property type="project" value="InterPro"/>
</dbReference>
<evidence type="ECO:0000256" key="3">
    <source>
        <dbReference type="ARBA" id="ARBA00011240"/>
    </source>
</evidence>
<comment type="subunit">
    <text evidence="3">Interacts with RVS167.</text>
</comment>
<evidence type="ECO:0000256" key="2">
    <source>
        <dbReference type="ARBA" id="ARBA00005311"/>
    </source>
</evidence>
<sequence>MGFWENNKDSITSGLKSAGKYGYQGTKYVAKTGYKASKKHYNNSKARRERKSGKKNSSDEEYDSEDEMEYERKPTDIRSLKDPKSFPPPPLKPGQKTYTGQQQQQMPNGQASYAFQGAYQGQPGAGSTEQSQYAQPQYNQYPQQQLQQGVMPQQQQLQQGVVPQQPPIYGEQVPPYGSNSNATSYQSLPQQNQPQNAIPSQVSLNSASQQSTGFVSQNLQYGTQSSNPAPSPSFQNGLQCHQQPQYVSHGSTNLGQSQFPSGQQQQPTTQFGQQVLPSPAQPQQQQQGQPLPPPRGQVILPAPGEPLSNGFGQQQQQQQQQQQPLNQNNALLPQMNVEGVSGMAAVQPVYGQAMSSTTNMQDSNPSYGASPMQGQPPVGGQPPVPVRMQPQPPQPMQQGNIYPIEPSLDSTGSTPHFEVTPFDPDAPAPKPKIDIPTVDVSSLPPPPTHRDRGAVVHQEPAPSGKIQPNTTSSAASLPAKHSRTTTADNERNSGNKENDESTSKSSILGHYDVDVNIMPPPKPFRHGLDSVPSEHTTKNAPERAVPILPPRNNVEPPPPPSRGNFERTESVLSTNAANVQEDPISNFLPPPKPFRHTETKQNQNSKASPVEMKGEVLPGHPSEEDRNVEPSLVPQSKPQSQSQFRRAHMETQPIQNFQPPPKPFRRSQSSNSSDSSYTIDGPEANHGRGRGRIAKHHDGDEYNPKSENSTENGRLGDAPNSFIRKRAPTPPAPSRSEKLHEGTITSEVDSSKDANKYEKSIPPVTSSIQAQQSTKKAPPPVVKPKPRNFSLKANEYPKELTREATGQDEVLNSITNELSHIKLRKTNVNLEKLGGSKKVKDSSPVPSDLDEKYVSASGSITPPRPPPSRSSPKKVPPVVPKKNDNLKKKPPVVPKKKPLLKSLEPRPIEMERAYSGDISAADDNLNPFERYKRNVVPQEDDRLHKLK</sequence>
<dbReference type="GO" id="GO:0051016">
    <property type="term" value="P:barbed-end actin filament capping"/>
    <property type="evidence" value="ECO:0007669"/>
    <property type="project" value="InterPro"/>
</dbReference>
<feature type="compositionally biased region" description="Low complexity" evidence="6">
    <location>
        <begin position="667"/>
        <end position="676"/>
    </location>
</feature>
<feature type="compositionally biased region" description="Low complexity" evidence="6">
    <location>
        <begin position="93"/>
        <end position="105"/>
    </location>
</feature>
<feature type="compositionally biased region" description="Polar residues" evidence="6">
    <location>
        <begin position="466"/>
        <end position="475"/>
    </location>
</feature>
<feature type="compositionally biased region" description="Basic residues" evidence="6">
    <location>
        <begin position="888"/>
        <end position="899"/>
    </location>
</feature>
<evidence type="ECO:0000256" key="6">
    <source>
        <dbReference type="SAM" id="MobiDB-lite"/>
    </source>
</evidence>
<gene>
    <name evidence="7" type="ORF">CENPK1137D_4653</name>
</gene>
<feature type="compositionally biased region" description="Low complexity" evidence="6">
    <location>
        <begin position="130"/>
        <end position="163"/>
    </location>
</feature>
<dbReference type="EMBL" id="CM001523">
    <property type="protein sequence ID" value="EIW12035.1"/>
    <property type="molecule type" value="Genomic_DNA"/>
</dbReference>
<feature type="compositionally biased region" description="Low complexity" evidence="6">
    <location>
        <begin position="256"/>
        <end position="289"/>
    </location>
</feature>
<feature type="compositionally biased region" description="Basic and acidic residues" evidence="6">
    <location>
        <begin position="488"/>
        <end position="502"/>
    </location>
</feature>
<feature type="compositionally biased region" description="Low complexity" evidence="6">
    <location>
        <begin position="313"/>
        <end position="334"/>
    </location>
</feature>
<proteinExistence type="inferred from homology"/>